<keyword evidence="3" id="KW-1185">Reference proteome</keyword>
<evidence type="ECO:0000259" key="1">
    <source>
        <dbReference type="PROSITE" id="PS50035"/>
    </source>
</evidence>
<organism evidence="2 3">
    <name type="scientific">Undibacterium seohonense</name>
    <dbReference type="NCBI Taxonomy" id="1344950"/>
    <lineage>
        <taxon>Bacteria</taxon>
        <taxon>Pseudomonadati</taxon>
        <taxon>Pseudomonadota</taxon>
        <taxon>Betaproteobacteria</taxon>
        <taxon>Burkholderiales</taxon>
        <taxon>Oxalobacteraceae</taxon>
        <taxon>Undibacterium</taxon>
    </lineage>
</organism>
<reference evidence="2 3" key="1">
    <citation type="submission" date="2020-08" db="EMBL/GenBank/DDBJ databases">
        <title>Novel species isolated from subtropical streams in China.</title>
        <authorList>
            <person name="Lu H."/>
        </authorList>
    </citation>
    <scope>NUCLEOTIDE SEQUENCE [LARGE SCALE GENOMIC DNA]</scope>
    <source>
        <strain evidence="2 3">KACC 16656</strain>
    </source>
</reference>
<comment type="caution">
    <text evidence="2">The sequence shown here is derived from an EMBL/GenBank/DDBJ whole genome shotgun (WGS) entry which is preliminary data.</text>
</comment>
<evidence type="ECO:0000313" key="3">
    <source>
        <dbReference type="Proteomes" id="UP000648257"/>
    </source>
</evidence>
<dbReference type="SUPFAM" id="SSF56024">
    <property type="entry name" value="Phospholipase D/nuclease"/>
    <property type="match status" value="1"/>
</dbReference>
<dbReference type="RefSeq" id="WP_186924672.1">
    <property type="nucleotide sequence ID" value="NZ_JACOFW010000042.1"/>
</dbReference>
<gene>
    <name evidence="2" type="ORF">H8K52_19930</name>
</gene>
<protein>
    <submittedName>
        <fullName evidence="2">Phospholipase D family protein</fullName>
    </submittedName>
</protein>
<name>A0ABR6X9K2_9BURK</name>
<feature type="domain" description="PLD phosphodiesterase" evidence="1">
    <location>
        <begin position="75"/>
        <end position="101"/>
    </location>
</feature>
<accession>A0ABR6X9K2</accession>
<dbReference type="InterPro" id="IPR001736">
    <property type="entry name" value="PLipase_D/transphosphatidylase"/>
</dbReference>
<dbReference type="InterPro" id="IPR025202">
    <property type="entry name" value="PLD-like_dom"/>
</dbReference>
<dbReference type="EMBL" id="JACOFW010000042">
    <property type="protein sequence ID" value="MBC3809615.1"/>
    <property type="molecule type" value="Genomic_DNA"/>
</dbReference>
<dbReference type="Proteomes" id="UP000648257">
    <property type="component" value="Unassembled WGS sequence"/>
</dbReference>
<evidence type="ECO:0000313" key="2">
    <source>
        <dbReference type="EMBL" id="MBC3809615.1"/>
    </source>
</evidence>
<dbReference type="PROSITE" id="PS50035">
    <property type="entry name" value="PLD"/>
    <property type="match status" value="1"/>
</dbReference>
<proteinExistence type="predicted"/>
<dbReference type="Gene3D" id="3.30.870.10">
    <property type="entry name" value="Endonuclease Chain A"/>
    <property type="match status" value="1"/>
</dbReference>
<dbReference type="Pfam" id="PF13091">
    <property type="entry name" value="PLDc_2"/>
    <property type="match status" value="1"/>
</dbReference>
<sequence>MKKFLSNTEYLAAVRDAISSAKHIDAAVAFWGARSEALFSDSSVPVRIVCNLLSGGTNPNPVRILRDNDAVQIHNSSSLHAKVLLTDTVAIIGSANFSTNGLHYEGDELDGWLEAGILTDDRDVLEQVAAWFSTLWNSSLPVDESDLLAASAAWESSRTNRAAGPTKKSFAQLRKADLLGRPVHIVLWKFLPSESGEQDFGIAQQEAAVNGINTKELDFYEDWHSLPKDAYLIDVHIDPKGIIKVGNLYIRRPELDPIGSNIQIVSSLSKLQGFPFVYDAAFRDALTQHLKQIYLSLLGDKNNRDLPLSEAIP</sequence>
<dbReference type="CDD" id="cd09117">
    <property type="entry name" value="PLDc_Bfil_DEXD_like"/>
    <property type="match status" value="1"/>
</dbReference>